<dbReference type="RefSeq" id="WP_274456508.1">
    <property type="nucleotide sequence ID" value="NZ_CP067097.1"/>
</dbReference>
<dbReference type="Proteomes" id="UP001232973">
    <property type="component" value="Unassembled WGS sequence"/>
</dbReference>
<proteinExistence type="predicted"/>
<dbReference type="InterPro" id="IPR036265">
    <property type="entry name" value="HIT-like_sf"/>
</dbReference>
<evidence type="ECO:0000313" key="3">
    <source>
        <dbReference type="EMBL" id="MDQ0188901.1"/>
    </source>
</evidence>
<protein>
    <submittedName>
        <fullName evidence="3">Histidine triad (HIT) family protein</fullName>
    </submittedName>
</protein>
<feature type="short sequence motif" description="Histidine triad motif" evidence="1">
    <location>
        <begin position="114"/>
        <end position="118"/>
    </location>
</feature>
<dbReference type="EMBL" id="JAUSTP010000003">
    <property type="protein sequence ID" value="MDQ0188901.1"/>
    <property type="molecule type" value="Genomic_DNA"/>
</dbReference>
<dbReference type="CDD" id="cd01276">
    <property type="entry name" value="PKCI_related"/>
    <property type="match status" value="1"/>
</dbReference>
<accession>A0ABT9XF27</accession>
<dbReference type="PRINTS" id="PR00332">
    <property type="entry name" value="HISTRIAD"/>
</dbReference>
<dbReference type="InterPro" id="IPR001310">
    <property type="entry name" value="Histidine_triad_HIT"/>
</dbReference>
<evidence type="ECO:0000313" key="4">
    <source>
        <dbReference type="Proteomes" id="UP001232973"/>
    </source>
</evidence>
<keyword evidence="4" id="KW-1185">Reference proteome</keyword>
<dbReference type="InterPro" id="IPR011146">
    <property type="entry name" value="HIT-like"/>
</dbReference>
<reference evidence="3 4" key="1">
    <citation type="submission" date="2023-07" db="EMBL/GenBank/DDBJ databases">
        <title>Genomic Encyclopedia of Type Strains, Phase IV (KMG-IV): sequencing the most valuable type-strain genomes for metagenomic binning, comparative biology and taxonomic classification.</title>
        <authorList>
            <person name="Goeker M."/>
        </authorList>
    </citation>
    <scope>NUCLEOTIDE SEQUENCE [LARGE SCALE GENOMIC DNA]</scope>
    <source>
        <strain evidence="3 4">DSM 4006</strain>
    </source>
</reference>
<dbReference type="Gene3D" id="3.30.428.10">
    <property type="entry name" value="HIT-like"/>
    <property type="match status" value="1"/>
</dbReference>
<comment type="caution">
    <text evidence="3">The sequence shown here is derived from an EMBL/GenBank/DDBJ whole genome shotgun (WGS) entry which is preliminary data.</text>
</comment>
<evidence type="ECO:0000256" key="1">
    <source>
        <dbReference type="PROSITE-ProRule" id="PRU00464"/>
    </source>
</evidence>
<dbReference type="Pfam" id="PF11969">
    <property type="entry name" value="DcpS_C"/>
    <property type="match status" value="1"/>
</dbReference>
<name>A0ABT9XF27_9BACL</name>
<sequence length="130" mass="14537">MDDGTRLTHPRDRSGLMEDCLFCKIVKGELPSEKVLETDDVLAFQDIRPTAPVHVLLIPKKHIPSAHHIQPEDAELIGRIHLAAQQVAEKVGVAKDGYRLVTNIGFHGQQTVHHLHYHLVGGRQLQWPPG</sequence>
<organism evidence="3 4">
    <name type="scientific">Alicyclobacillus cycloheptanicus</name>
    <dbReference type="NCBI Taxonomy" id="1457"/>
    <lineage>
        <taxon>Bacteria</taxon>
        <taxon>Bacillati</taxon>
        <taxon>Bacillota</taxon>
        <taxon>Bacilli</taxon>
        <taxon>Bacillales</taxon>
        <taxon>Alicyclobacillaceae</taxon>
        <taxon>Alicyclobacillus</taxon>
    </lineage>
</organism>
<gene>
    <name evidence="3" type="ORF">J2S03_000715</name>
</gene>
<dbReference type="PROSITE" id="PS51084">
    <property type="entry name" value="HIT_2"/>
    <property type="match status" value="1"/>
</dbReference>
<feature type="domain" description="HIT" evidence="2">
    <location>
        <begin position="21"/>
        <end position="130"/>
    </location>
</feature>
<dbReference type="PANTHER" id="PTHR23089">
    <property type="entry name" value="HISTIDINE TRIAD HIT PROTEIN"/>
    <property type="match status" value="1"/>
</dbReference>
<evidence type="ECO:0000259" key="2">
    <source>
        <dbReference type="PROSITE" id="PS51084"/>
    </source>
</evidence>
<dbReference type="SUPFAM" id="SSF54197">
    <property type="entry name" value="HIT-like"/>
    <property type="match status" value="1"/>
</dbReference>